<dbReference type="InterPro" id="IPR024954">
    <property type="entry name" value="SSRP1_DD"/>
</dbReference>
<comment type="function">
    <text evidence="9">Component of the FACT complex, a general chromatin factor that acts to reorganize nucleosomes. The FACT complex is involved in multiple processes that require DNA as a template such as mRNA elongation, DNA replication and DNA repair. During transcription elongation the FACT complex acts as a histone chaperone that both destabilizes and restores nucleosomal structure. It facilitates the passage of RNA polymerase II and transcription by promoting the dissociation of one histone H2A-H2B dimer from the nucleosome, then subsequently promotes the reestablishment of the nucleosome following the passage of RNA polymerase II.</text>
</comment>
<dbReference type="WBParaSite" id="jg8326">
    <property type="protein sequence ID" value="jg8326"/>
    <property type="gene ID" value="jg8326"/>
</dbReference>
<sequence length="391" mass="44844">MHTHDYCHKGWNFGDTKFEEEEMIFEIDEQPVFKVPLASVTRCDVNDTEAVIEFDSNEDDAVQLSEMRFFIPNDPDKANEDVDIHDEFRKAVLKFAQVENESDQLCMLPQLPIITPRGRYDFKVYANLFSFHGKTYDFKVPFKTISRASCCRIRILATSQSRYQFLVLNFDKNDHIEVDMDLAEDQLKEQYNGKLDHTMKGPLYEVLAKLVRVLVDIKIIVPGKFIGESGTAALSCAFRQTMGFLYPLEKGFVYVHRPTIYIRYQDVQSVHFARSDISTRSFDFEVTQKSGHSFLFNSVGKEEYNKLFDFVREKGLPIRNANAMKKSTYTEGDTEELDAYKETLKHDAAQKDKAVDEMDSDSDDEDYDENKDKGGDESSSGSSEAESDGSA</sequence>
<dbReference type="PRINTS" id="PR00887">
    <property type="entry name" value="SSRCOGNITION"/>
</dbReference>
<dbReference type="PANTHER" id="PTHR45849:SF1">
    <property type="entry name" value="FACT COMPLEX SUBUNIT SSRP1"/>
    <property type="match status" value="1"/>
</dbReference>
<dbReference type="Pfam" id="PF03531">
    <property type="entry name" value="SSrecog"/>
    <property type="match status" value="1"/>
</dbReference>
<evidence type="ECO:0000256" key="8">
    <source>
        <dbReference type="ARBA" id="ARBA00023242"/>
    </source>
</evidence>
<dbReference type="SUPFAM" id="SSF50729">
    <property type="entry name" value="PH domain-like"/>
    <property type="match status" value="1"/>
</dbReference>
<dbReference type="CDD" id="cd13231">
    <property type="entry name" value="PH2_SSRP1-like"/>
    <property type="match status" value="1"/>
</dbReference>
<feature type="domain" description="Histone chaperone RTT106/FACT complex subunit SPT16-like middle" evidence="11">
    <location>
        <begin position="231"/>
        <end position="321"/>
    </location>
</feature>
<dbReference type="Gene3D" id="2.30.29.220">
    <property type="entry name" value="Structure-specific recognition protein (SSRP1)"/>
    <property type="match status" value="1"/>
</dbReference>
<keyword evidence="7 9" id="KW-0234">DNA repair</keyword>
<comment type="similarity">
    <text evidence="1 9">Belongs to the SSRP1 family.</text>
</comment>
<dbReference type="GO" id="GO:0035101">
    <property type="term" value="C:FACT complex"/>
    <property type="evidence" value="ECO:0007669"/>
    <property type="project" value="TreeGrafter"/>
</dbReference>
<dbReference type="GO" id="GO:0031491">
    <property type="term" value="F:nucleosome binding"/>
    <property type="evidence" value="ECO:0007669"/>
    <property type="project" value="TreeGrafter"/>
</dbReference>
<protein>
    <recommendedName>
        <fullName evidence="9">FACT complex subunit SSRP1</fullName>
    </recommendedName>
</protein>
<keyword evidence="2 9" id="KW-0158">Chromosome</keyword>
<evidence type="ECO:0000256" key="10">
    <source>
        <dbReference type="SAM" id="MobiDB-lite"/>
    </source>
</evidence>
<dbReference type="Pfam" id="PF21103">
    <property type="entry name" value="PH1_SSRP1-like"/>
    <property type="match status" value="2"/>
</dbReference>
<reference evidence="13" key="1">
    <citation type="submission" date="2022-11" db="UniProtKB">
        <authorList>
            <consortium name="WormBaseParasite"/>
        </authorList>
    </citation>
    <scope>IDENTIFICATION</scope>
</reference>
<dbReference type="InterPro" id="IPR050454">
    <property type="entry name" value="RTT106/SSRP1_HistChap/FACT"/>
</dbReference>
<evidence type="ECO:0000256" key="2">
    <source>
        <dbReference type="ARBA" id="ARBA00022454"/>
    </source>
</evidence>
<proteinExistence type="inferred from homology"/>
<evidence type="ECO:0000259" key="11">
    <source>
        <dbReference type="SMART" id="SM01287"/>
    </source>
</evidence>
<dbReference type="Pfam" id="PF08512">
    <property type="entry name" value="Rttp106-like_middle"/>
    <property type="match status" value="1"/>
</dbReference>
<accession>A0A915EP54</accession>
<dbReference type="GO" id="GO:0003677">
    <property type="term" value="F:DNA binding"/>
    <property type="evidence" value="ECO:0007669"/>
    <property type="project" value="InterPro"/>
</dbReference>
<dbReference type="InterPro" id="IPR013719">
    <property type="entry name" value="RTT106/SPT16-like_middle_dom"/>
</dbReference>
<feature type="compositionally biased region" description="Basic and acidic residues" evidence="10">
    <location>
        <begin position="344"/>
        <end position="356"/>
    </location>
</feature>
<evidence type="ECO:0000256" key="5">
    <source>
        <dbReference type="ARBA" id="ARBA00023015"/>
    </source>
</evidence>
<dbReference type="GO" id="GO:0006260">
    <property type="term" value="P:DNA replication"/>
    <property type="evidence" value="ECO:0007669"/>
    <property type="project" value="UniProtKB-KW"/>
</dbReference>
<dbReference type="InterPro" id="IPR038167">
    <property type="entry name" value="SSRP1_sf"/>
</dbReference>
<comment type="subcellular location">
    <subcellularLocation>
        <location evidence="9">Nucleus</location>
    </subcellularLocation>
    <subcellularLocation>
        <location evidence="9">Chromosome</location>
    </subcellularLocation>
</comment>
<keyword evidence="5 9" id="KW-0805">Transcription regulation</keyword>
<dbReference type="GO" id="GO:0042393">
    <property type="term" value="F:histone binding"/>
    <property type="evidence" value="ECO:0007669"/>
    <property type="project" value="TreeGrafter"/>
</dbReference>
<keyword evidence="3 9" id="KW-0235">DNA replication</keyword>
<dbReference type="AlphaFoldDB" id="A0A915EP54"/>
<name>A0A915EP54_9BILA</name>
<feature type="region of interest" description="Disordered" evidence="10">
    <location>
        <begin position="344"/>
        <end position="391"/>
    </location>
</feature>
<evidence type="ECO:0000256" key="1">
    <source>
        <dbReference type="ARBA" id="ARBA00010060"/>
    </source>
</evidence>
<dbReference type="Gene3D" id="2.30.29.30">
    <property type="entry name" value="Pleckstrin-homology domain (PH domain)/Phosphotyrosine-binding domain (PTB)"/>
    <property type="match status" value="1"/>
</dbReference>
<dbReference type="GO" id="GO:1902275">
    <property type="term" value="P:regulation of chromatin organization"/>
    <property type="evidence" value="ECO:0007669"/>
    <property type="project" value="TreeGrafter"/>
</dbReference>
<evidence type="ECO:0000256" key="7">
    <source>
        <dbReference type="ARBA" id="ARBA00023204"/>
    </source>
</evidence>
<dbReference type="InterPro" id="IPR011993">
    <property type="entry name" value="PH-like_dom_sf"/>
</dbReference>
<dbReference type="InterPro" id="IPR048993">
    <property type="entry name" value="SSRP1-like_PH1"/>
</dbReference>
<dbReference type="SMART" id="SM01287">
    <property type="entry name" value="Rtt106"/>
    <property type="match status" value="1"/>
</dbReference>
<evidence type="ECO:0000313" key="12">
    <source>
        <dbReference type="Proteomes" id="UP000887574"/>
    </source>
</evidence>
<dbReference type="InterPro" id="IPR000969">
    <property type="entry name" value="SSRP1/POB3"/>
</dbReference>
<evidence type="ECO:0000256" key="6">
    <source>
        <dbReference type="ARBA" id="ARBA00023163"/>
    </source>
</evidence>
<dbReference type="Proteomes" id="UP000887574">
    <property type="component" value="Unplaced"/>
</dbReference>
<dbReference type="Gene3D" id="2.30.29.150">
    <property type="match status" value="1"/>
</dbReference>
<keyword evidence="6 9" id="KW-0804">Transcription</keyword>
<organism evidence="12 13">
    <name type="scientific">Ditylenchus dipsaci</name>
    <dbReference type="NCBI Taxonomy" id="166011"/>
    <lineage>
        <taxon>Eukaryota</taxon>
        <taxon>Metazoa</taxon>
        <taxon>Ecdysozoa</taxon>
        <taxon>Nematoda</taxon>
        <taxon>Chromadorea</taxon>
        <taxon>Rhabditida</taxon>
        <taxon>Tylenchina</taxon>
        <taxon>Tylenchomorpha</taxon>
        <taxon>Sphaerularioidea</taxon>
        <taxon>Anguinidae</taxon>
        <taxon>Anguininae</taxon>
        <taxon>Ditylenchus</taxon>
    </lineage>
</organism>
<keyword evidence="8 9" id="KW-0539">Nucleus</keyword>
<evidence type="ECO:0000313" key="13">
    <source>
        <dbReference type="WBParaSite" id="jg8326"/>
    </source>
</evidence>
<keyword evidence="4 9" id="KW-0227">DNA damage</keyword>
<evidence type="ECO:0000256" key="4">
    <source>
        <dbReference type="ARBA" id="ARBA00022763"/>
    </source>
</evidence>
<feature type="compositionally biased region" description="Low complexity" evidence="10">
    <location>
        <begin position="377"/>
        <end position="391"/>
    </location>
</feature>
<dbReference type="GO" id="GO:0006281">
    <property type="term" value="P:DNA repair"/>
    <property type="evidence" value="ECO:0007669"/>
    <property type="project" value="UniProtKB-KW"/>
</dbReference>
<keyword evidence="12" id="KW-1185">Reference proteome</keyword>
<evidence type="ECO:0000256" key="9">
    <source>
        <dbReference type="RuleBase" id="RU364013"/>
    </source>
</evidence>
<feature type="compositionally biased region" description="Acidic residues" evidence="10">
    <location>
        <begin position="357"/>
        <end position="369"/>
    </location>
</feature>
<evidence type="ECO:0000256" key="3">
    <source>
        <dbReference type="ARBA" id="ARBA00022705"/>
    </source>
</evidence>
<dbReference type="PANTHER" id="PTHR45849">
    <property type="entry name" value="FACT COMPLEX SUBUNIT SSRP1"/>
    <property type="match status" value="1"/>
</dbReference>